<dbReference type="InterPro" id="IPR029064">
    <property type="entry name" value="Ribosomal_eL30-like_sf"/>
</dbReference>
<organism evidence="2 3">
    <name type="scientific">Vagococcus teuberi</name>
    <dbReference type="NCBI Taxonomy" id="519472"/>
    <lineage>
        <taxon>Bacteria</taxon>
        <taxon>Bacillati</taxon>
        <taxon>Bacillota</taxon>
        <taxon>Bacilli</taxon>
        <taxon>Lactobacillales</taxon>
        <taxon>Enterococcaceae</taxon>
        <taxon>Vagococcus</taxon>
    </lineage>
</organism>
<accession>A0A1J0A3P6</accession>
<dbReference type="STRING" id="519472.BHY08_01065"/>
<sequence>MAKDIQDYLDKGMYGTPQLKPDEQKKYLGTFRERVVFILFLSELSLNSFEEFAVNQFKQYPGGTLLVNALVKPTIQKKLIHLTQENEVLLKLVDTEHTTLADDSIAVVYSLNHAINKEDIEMPFKKRTPSASTAKNTNQTHSSGGFFSNLFSKK</sequence>
<reference evidence="2 3" key="1">
    <citation type="submission" date="2016-09" db="EMBL/GenBank/DDBJ databases">
        <title>Vagococcus teuberi sp. nov., isolated from the Malian artisanal sour milk fene.</title>
        <authorList>
            <person name="Wullschleger S."/>
            <person name="Seifert C."/>
            <person name="Baumgartner S."/>
            <person name="Lacroix C."/>
            <person name="Bonfoh B."/>
            <person name="Stevens M.J."/>
            <person name="Meile L."/>
        </authorList>
    </citation>
    <scope>NUCLEOTIDE SEQUENCE [LARGE SCALE GENOMIC DNA]</scope>
    <source>
        <strain evidence="2 3">DSM 21459</strain>
    </source>
</reference>
<evidence type="ECO:0000256" key="1">
    <source>
        <dbReference type="SAM" id="MobiDB-lite"/>
    </source>
</evidence>
<dbReference type="SUPFAM" id="SSF160515">
    <property type="entry name" value="YueI-like"/>
    <property type="match status" value="1"/>
</dbReference>
<dbReference type="InterPro" id="IPR012543">
    <property type="entry name" value="DUF1694"/>
</dbReference>
<evidence type="ECO:0000313" key="3">
    <source>
        <dbReference type="Proteomes" id="UP000191200"/>
    </source>
</evidence>
<dbReference type="KEGG" id="vte:BHY08_01065"/>
<evidence type="ECO:0000313" key="2">
    <source>
        <dbReference type="EMBL" id="APB30538.1"/>
    </source>
</evidence>
<feature type="region of interest" description="Disordered" evidence="1">
    <location>
        <begin position="127"/>
        <end position="154"/>
    </location>
</feature>
<name>A0A1J0A3P6_9ENTE</name>
<dbReference type="PIRSF" id="PIRSF034303">
    <property type="entry name" value="DUF1694"/>
    <property type="match status" value="1"/>
</dbReference>
<gene>
    <name evidence="2" type="ORF">BHY08_01065</name>
</gene>
<dbReference type="OrthoDB" id="95278at2"/>
<proteinExistence type="predicted"/>
<dbReference type="Pfam" id="PF07997">
    <property type="entry name" value="DUF1694"/>
    <property type="match status" value="1"/>
</dbReference>
<dbReference type="Proteomes" id="UP000191200">
    <property type="component" value="Chromosome"/>
</dbReference>
<feature type="compositionally biased region" description="Polar residues" evidence="1">
    <location>
        <begin position="129"/>
        <end position="154"/>
    </location>
</feature>
<dbReference type="AlphaFoldDB" id="A0A1J0A3P6"/>
<keyword evidence="3" id="KW-1185">Reference proteome</keyword>
<dbReference type="RefSeq" id="WP_071456105.1">
    <property type="nucleotide sequence ID" value="NZ_CP017267.1"/>
</dbReference>
<dbReference type="EMBL" id="CP017267">
    <property type="protein sequence ID" value="APB30538.1"/>
    <property type="molecule type" value="Genomic_DNA"/>
</dbReference>
<protein>
    <recommendedName>
        <fullName evidence="4">DUF1694 domain-containing protein</fullName>
    </recommendedName>
</protein>
<evidence type="ECO:0008006" key="4">
    <source>
        <dbReference type="Google" id="ProtNLM"/>
    </source>
</evidence>
<dbReference type="Gene3D" id="3.30.1330.30">
    <property type="match status" value="1"/>
</dbReference>